<evidence type="ECO:0000256" key="22">
    <source>
        <dbReference type="ARBA" id="ARBA00047367"/>
    </source>
</evidence>
<protein>
    <recommendedName>
        <fullName evidence="29">Acyltransferase</fullName>
        <ecNumber evidence="29">2.3.1.-</ecNumber>
    </recommendedName>
</protein>
<comment type="catalytic activity">
    <reaction evidence="26">
        <text>an acyl-CoA + a 1,2-diacyl-sn-glycerol = a triacyl-sn-glycerol + CoA</text>
        <dbReference type="Rhea" id="RHEA:10868"/>
        <dbReference type="ChEBI" id="CHEBI:17815"/>
        <dbReference type="ChEBI" id="CHEBI:57287"/>
        <dbReference type="ChEBI" id="CHEBI:58342"/>
        <dbReference type="ChEBI" id="CHEBI:64615"/>
        <dbReference type="EC" id="2.3.1.20"/>
    </reaction>
    <physiologicalReaction direction="left-to-right" evidence="26">
        <dbReference type="Rhea" id="RHEA:10869"/>
    </physiologicalReaction>
</comment>
<evidence type="ECO:0000256" key="25">
    <source>
        <dbReference type="ARBA" id="ARBA00048135"/>
    </source>
</evidence>
<evidence type="ECO:0000256" key="14">
    <source>
        <dbReference type="ARBA" id="ARBA00022679"/>
    </source>
</evidence>
<dbReference type="GO" id="GO:0005811">
    <property type="term" value="C:lipid droplet"/>
    <property type="evidence" value="ECO:0007669"/>
    <property type="project" value="UniProtKB-SubCell"/>
</dbReference>
<comment type="caution">
    <text evidence="29">Lacks conserved residue(s) required for the propagation of feature annotation.</text>
</comment>
<dbReference type="GO" id="GO:0006071">
    <property type="term" value="P:glycerol metabolic process"/>
    <property type="evidence" value="ECO:0007669"/>
    <property type="project" value="UniProtKB-KW"/>
</dbReference>
<sequence>MGILKTILAAYSGVLRTWSNSAMQDRSTALRGPKIQLEKHLRVISVLQWILSFLIMGAACTAALIYLFCTDFWLIPALYTLWFIYDWNTPKQAGRRASWVRNWTIWTYFRDYFPIRLVKTHNLSPSRNYIFGYHPHGIFCFGAFCNFGTDVNGFLKEFPGIRPFVTTLAGNFWMPIVRDYLMSVGICPVTRTTIDYILSQNGTVVLKNRKGFVKVALQKGADLVPVYSFGENEVYRQLVFEEGSQWRRLQEKAQKLLGFAPCLFHGRGLFSPESWGFMPYCKPITSVVGQPITVPKIENPSKEVVDRYHTMYMDSLRELFDKYKTQFGLKESEVLMIL</sequence>
<comment type="subcellular location">
    <subcellularLocation>
        <location evidence="7">Cytoplasm</location>
        <location evidence="7">Perinuclear region</location>
    </subcellularLocation>
    <subcellularLocation>
        <location evidence="5 29">Endoplasmic reticulum membrane</location>
        <topology evidence="5 29">Multi-pass membrane protein</topology>
    </subcellularLocation>
    <subcellularLocation>
        <location evidence="6">Lipid droplet</location>
    </subcellularLocation>
</comment>
<keyword evidence="15 29" id="KW-0812">Transmembrane</keyword>
<keyword evidence="19" id="KW-0443">Lipid metabolism</keyword>
<evidence type="ECO:0000256" key="5">
    <source>
        <dbReference type="ARBA" id="ARBA00004477"/>
    </source>
</evidence>
<evidence type="ECO:0000256" key="6">
    <source>
        <dbReference type="ARBA" id="ARBA00004502"/>
    </source>
</evidence>
<keyword evidence="31" id="KW-1185">Reference proteome</keyword>
<evidence type="ECO:0000256" key="8">
    <source>
        <dbReference type="ARBA" id="ARBA00004771"/>
    </source>
</evidence>
<evidence type="ECO:0000313" key="31">
    <source>
        <dbReference type="Proteomes" id="UP001044222"/>
    </source>
</evidence>
<dbReference type="GO" id="GO:0050252">
    <property type="term" value="F:retinol O-fatty-acyltransferase activity"/>
    <property type="evidence" value="ECO:0007669"/>
    <property type="project" value="UniProtKB-EC"/>
</dbReference>
<dbReference type="GO" id="GO:0019432">
    <property type="term" value="P:triglyceride biosynthetic process"/>
    <property type="evidence" value="ECO:0007669"/>
    <property type="project" value="TreeGrafter"/>
</dbReference>
<evidence type="ECO:0000256" key="28">
    <source>
        <dbReference type="ARBA" id="ARBA00049549"/>
    </source>
</evidence>
<comment type="pathway">
    <text evidence="8">Glycerolipid metabolism; triacylglycerol biosynthesis.</text>
</comment>
<feature type="transmembrane region" description="Helical" evidence="29">
    <location>
        <begin position="41"/>
        <end position="59"/>
    </location>
</feature>
<dbReference type="GO" id="GO:0004144">
    <property type="term" value="F:diacylglycerol O-acyltransferase activity"/>
    <property type="evidence" value="ECO:0007669"/>
    <property type="project" value="UniProtKB-EC"/>
</dbReference>
<comment type="catalytic activity">
    <reaction evidence="25">
        <text>2-(9Z-octadecenoyl)-glycerol + (9Z)-octadecenoyl-CoA = 1,2-di-(9Z-octadecenoyl)-sn-glycerol + CoA</text>
        <dbReference type="Rhea" id="RHEA:37911"/>
        <dbReference type="ChEBI" id="CHEBI:52333"/>
        <dbReference type="ChEBI" id="CHEBI:57287"/>
        <dbReference type="ChEBI" id="CHEBI:57387"/>
        <dbReference type="ChEBI" id="CHEBI:73990"/>
    </reaction>
    <physiologicalReaction direction="left-to-right" evidence="25">
        <dbReference type="Rhea" id="RHEA:37912"/>
    </physiologicalReaction>
</comment>
<evidence type="ECO:0000256" key="1">
    <source>
        <dbReference type="ARBA" id="ARBA00000633"/>
    </source>
</evidence>
<comment type="catalytic activity">
    <reaction evidence="3">
        <text>1,2-di-(9Z-octadecenoyl)-sn-glycerol + hexadecanoyl-CoA = 1,2-di-(9Z)-octadecenoyl-3-hexadecanoyl-sn-glycerol + CoA</text>
        <dbReference type="Rhea" id="RHEA:38163"/>
        <dbReference type="ChEBI" id="CHEBI:52333"/>
        <dbReference type="ChEBI" id="CHEBI:57287"/>
        <dbReference type="ChEBI" id="CHEBI:57379"/>
        <dbReference type="ChEBI" id="CHEBI:75583"/>
    </reaction>
    <physiologicalReaction direction="left-to-right" evidence="3">
        <dbReference type="Rhea" id="RHEA:38164"/>
    </physiologicalReaction>
</comment>
<dbReference type="AlphaFoldDB" id="A0A9D3LX84"/>
<evidence type="ECO:0000256" key="10">
    <source>
        <dbReference type="ARBA" id="ARBA00005420"/>
    </source>
</evidence>
<evidence type="ECO:0000256" key="24">
    <source>
        <dbReference type="ARBA" id="ARBA00048096"/>
    </source>
</evidence>
<dbReference type="PANTHER" id="PTHR12317">
    <property type="entry name" value="DIACYLGLYCEROL O-ACYLTRANSFERASE"/>
    <property type="match status" value="1"/>
</dbReference>
<evidence type="ECO:0000256" key="27">
    <source>
        <dbReference type="ARBA" id="ARBA00049168"/>
    </source>
</evidence>
<evidence type="ECO:0000256" key="23">
    <source>
        <dbReference type="ARBA" id="ARBA00047807"/>
    </source>
</evidence>
<evidence type="ECO:0000256" key="15">
    <source>
        <dbReference type="ARBA" id="ARBA00022692"/>
    </source>
</evidence>
<evidence type="ECO:0000256" key="19">
    <source>
        <dbReference type="ARBA" id="ARBA00023098"/>
    </source>
</evidence>
<evidence type="ECO:0000256" key="11">
    <source>
        <dbReference type="ARBA" id="ARBA00022490"/>
    </source>
</evidence>
<comment type="catalytic activity">
    <reaction evidence="22">
        <text>1,2-di-(9Z-octadecenoyl)-sn-glycerol + (9Z)-octadecenoyl-CoA = 1,2,3-tri-(9Z-octadecenoyl)-glycerol + CoA</text>
        <dbReference type="Rhea" id="RHEA:38219"/>
        <dbReference type="ChEBI" id="CHEBI:52333"/>
        <dbReference type="ChEBI" id="CHEBI:53753"/>
        <dbReference type="ChEBI" id="CHEBI:57287"/>
        <dbReference type="ChEBI" id="CHEBI:57387"/>
    </reaction>
    <physiologicalReaction direction="left-to-right" evidence="22">
        <dbReference type="Rhea" id="RHEA:38220"/>
    </physiologicalReaction>
</comment>
<comment type="similarity">
    <text evidence="10 29">Belongs to the diacylglycerol acyltransferase family.</text>
</comment>
<comment type="catalytic activity">
    <reaction evidence="2">
        <text>2-(9Z-octadecenoyl)-glycerol + hexadecanoyl-CoA = 1-hexadecanoyl-2-(9Z-octadecenoyl)-sn-glycerol + CoA</text>
        <dbReference type="Rhea" id="RHEA:38071"/>
        <dbReference type="ChEBI" id="CHEBI:57287"/>
        <dbReference type="ChEBI" id="CHEBI:57379"/>
        <dbReference type="ChEBI" id="CHEBI:73990"/>
        <dbReference type="ChEBI" id="CHEBI:75466"/>
    </reaction>
    <physiologicalReaction direction="left-to-right" evidence="2">
        <dbReference type="Rhea" id="RHEA:38072"/>
    </physiologicalReaction>
</comment>
<gene>
    <name evidence="30" type="ORF">ANANG_G00232790</name>
</gene>
<dbReference type="PANTHER" id="PTHR12317:SF14">
    <property type="entry name" value="DIACYLGLYCEROL O-ACYLTRANSFERASE 2"/>
    <property type="match status" value="1"/>
</dbReference>
<keyword evidence="17 29" id="KW-0256">Endoplasmic reticulum</keyword>
<keyword evidence="12" id="KW-0444">Lipid biosynthesis</keyword>
<keyword evidence="20 29" id="KW-0472">Membrane</keyword>
<comment type="catalytic activity">
    <reaction evidence="23">
        <text>1-O-(9Z-octadecenyl)-glycerol + (9Z)-octadecenoyl-CoA = 1-O-(9Z-octadecyl)-3-(9Z-octadecenoyl)-glycerol + CoA</text>
        <dbReference type="Rhea" id="RHEA:55340"/>
        <dbReference type="ChEBI" id="CHEBI:34116"/>
        <dbReference type="ChEBI" id="CHEBI:57287"/>
        <dbReference type="ChEBI" id="CHEBI:57387"/>
        <dbReference type="ChEBI" id="CHEBI:197429"/>
    </reaction>
    <physiologicalReaction direction="left-to-right" evidence="23">
        <dbReference type="Rhea" id="RHEA:55341"/>
    </physiologicalReaction>
</comment>
<dbReference type="GO" id="GO:0005789">
    <property type="term" value="C:endoplasmic reticulum membrane"/>
    <property type="evidence" value="ECO:0007669"/>
    <property type="project" value="UniProtKB-SubCell"/>
</dbReference>
<comment type="catalytic activity">
    <reaction evidence="24">
        <text>2,3-di-(9Z)-octadecenoyl-sn-glycerol + (9Z)-octadecenoyl-CoA = 1,2,3-tri-(9Z-octadecenoyl)-glycerol + CoA</text>
        <dbReference type="Rhea" id="RHEA:38439"/>
        <dbReference type="ChEBI" id="CHEBI:53753"/>
        <dbReference type="ChEBI" id="CHEBI:57287"/>
        <dbReference type="ChEBI" id="CHEBI:57387"/>
        <dbReference type="ChEBI" id="CHEBI:75824"/>
    </reaction>
    <physiologicalReaction direction="left-to-right" evidence="24">
        <dbReference type="Rhea" id="RHEA:38440"/>
    </physiologicalReaction>
</comment>
<keyword evidence="14 29" id="KW-0808">Transferase</keyword>
<evidence type="ECO:0000256" key="17">
    <source>
        <dbReference type="ARBA" id="ARBA00022824"/>
    </source>
</evidence>
<evidence type="ECO:0000256" key="29">
    <source>
        <dbReference type="RuleBase" id="RU367023"/>
    </source>
</evidence>
<keyword evidence="18 29" id="KW-1133">Transmembrane helix</keyword>
<evidence type="ECO:0000256" key="20">
    <source>
        <dbReference type="ARBA" id="ARBA00023136"/>
    </source>
</evidence>
<dbReference type="EC" id="2.3.1.-" evidence="29"/>
<dbReference type="CDD" id="cd07987">
    <property type="entry name" value="LPLAT_MGAT-like"/>
    <property type="match status" value="1"/>
</dbReference>
<evidence type="ECO:0000256" key="16">
    <source>
        <dbReference type="ARBA" id="ARBA00022798"/>
    </source>
</evidence>
<dbReference type="Proteomes" id="UP001044222">
    <property type="component" value="Chromosome 13"/>
</dbReference>
<keyword evidence="11" id="KW-0963">Cytoplasm</keyword>
<evidence type="ECO:0000256" key="4">
    <source>
        <dbReference type="ARBA" id="ARBA00001764"/>
    </source>
</evidence>
<dbReference type="GO" id="GO:0048471">
    <property type="term" value="C:perinuclear region of cytoplasm"/>
    <property type="evidence" value="ECO:0007669"/>
    <property type="project" value="UniProtKB-SubCell"/>
</dbReference>
<evidence type="ECO:0000313" key="30">
    <source>
        <dbReference type="EMBL" id="KAG5836830.1"/>
    </source>
</evidence>
<organism evidence="30 31">
    <name type="scientific">Anguilla anguilla</name>
    <name type="common">European freshwater eel</name>
    <name type="synonym">Muraena anguilla</name>
    <dbReference type="NCBI Taxonomy" id="7936"/>
    <lineage>
        <taxon>Eukaryota</taxon>
        <taxon>Metazoa</taxon>
        <taxon>Chordata</taxon>
        <taxon>Craniata</taxon>
        <taxon>Vertebrata</taxon>
        <taxon>Euteleostomi</taxon>
        <taxon>Actinopterygii</taxon>
        <taxon>Neopterygii</taxon>
        <taxon>Teleostei</taxon>
        <taxon>Anguilliformes</taxon>
        <taxon>Anguillidae</taxon>
        <taxon>Anguilla</taxon>
    </lineage>
</organism>
<comment type="caution">
    <text evidence="30">The sequence shown here is derived from an EMBL/GenBank/DDBJ whole genome shotgun (WGS) entry which is preliminary data.</text>
</comment>
<comment type="catalytic activity">
    <reaction evidence="28">
        <text>1,3-di-(9Z-octadecenoyl)-glycerol + (9Z)-octadecenoyl-CoA = 1,2,3-tri-(9Z-octadecenoyl)-glycerol + CoA</text>
        <dbReference type="Rhea" id="RHEA:38435"/>
        <dbReference type="ChEBI" id="CHEBI:53753"/>
        <dbReference type="ChEBI" id="CHEBI:57287"/>
        <dbReference type="ChEBI" id="CHEBI:57387"/>
        <dbReference type="ChEBI" id="CHEBI:75735"/>
    </reaction>
    <physiologicalReaction direction="left-to-right" evidence="28">
        <dbReference type="Rhea" id="RHEA:38436"/>
    </physiologicalReaction>
</comment>
<comment type="pathway">
    <text evidence="9">Lipid metabolism.</text>
</comment>
<dbReference type="Pfam" id="PF03982">
    <property type="entry name" value="DAGAT"/>
    <property type="match status" value="2"/>
</dbReference>
<reference evidence="30" key="1">
    <citation type="submission" date="2021-01" db="EMBL/GenBank/DDBJ databases">
        <title>A chromosome-scale assembly of European eel, Anguilla anguilla.</title>
        <authorList>
            <person name="Henkel C."/>
            <person name="Jong-Raadsen S.A."/>
            <person name="Dufour S."/>
            <person name="Weltzien F.-A."/>
            <person name="Palstra A.P."/>
            <person name="Pelster B."/>
            <person name="Spaink H.P."/>
            <person name="Van Den Thillart G.E."/>
            <person name="Jansen H."/>
            <person name="Zahm M."/>
            <person name="Klopp C."/>
            <person name="Cedric C."/>
            <person name="Louis A."/>
            <person name="Berthelot C."/>
            <person name="Parey E."/>
            <person name="Roest Crollius H."/>
            <person name="Montfort J."/>
            <person name="Robinson-Rechavi M."/>
            <person name="Bucao C."/>
            <person name="Bouchez O."/>
            <person name="Gislard M."/>
            <person name="Lluch J."/>
            <person name="Milhes M."/>
            <person name="Lampietro C."/>
            <person name="Lopez Roques C."/>
            <person name="Donnadieu C."/>
            <person name="Braasch I."/>
            <person name="Desvignes T."/>
            <person name="Postlethwait J."/>
            <person name="Bobe J."/>
            <person name="Guiguen Y."/>
            <person name="Dirks R."/>
        </authorList>
    </citation>
    <scope>NUCLEOTIDE SEQUENCE</scope>
    <source>
        <strain evidence="30">Tag_6206</strain>
        <tissue evidence="30">Liver</tissue>
    </source>
</reference>
<comment type="catalytic activity">
    <reaction evidence="1">
        <text>all-trans-retinol + an acyl-CoA = an all-trans-retinyl ester + CoA</text>
        <dbReference type="Rhea" id="RHEA:11488"/>
        <dbReference type="ChEBI" id="CHEBI:17336"/>
        <dbReference type="ChEBI" id="CHEBI:57287"/>
        <dbReference type="ChEBI" id="CHEBI:58342"/>
        <dbReference type="ChEBI" id="CHEBI:63410"/>
        <dbReference type="EC" id="2.3.1.76"/>
    </reaction>
    <physiologicalReaction direction="left-to-right" evidence="1">
        <dbReference type="Rhea" id="RHEA:11489"/>
    </physiologicalReaction>
</comment>
<evidence type="ECO:0000256" key="18">
    <source>
        <dbReference type="ARBA" id="ARBA00022989"/>
    </source>
</evidence>
<comment type="catalytic activity">
    <reaction evidence="4">
        <text>all-trans-retinol + hexadecanoyl-CoA = all-trans-retinyl hexadecanoate + CoA</text>
        <dbReference type="Rhea" id="RHEA:38175"/>
        <dbReference type="ChEBI" id="CHEBI:17336"/>
        <dbReference type="ChEBI" id="CHEBI:17616"/>
        <dbReference type="ChEBI" id="CHEBI:57287"/>
        <dbReference type="ChEBI" id="CHEBI:57379"/>
    </reaction>
    <physiologicalReaction direction="left-to-right" evidence="4">
        <dbReference type="Rhea" id="RHEA:38176"/>
    </physiologicalReaction>
</comment>
<evidence type="ECO:0000256" key="2">
    <source>
        <dbReference type="ARBA" id="ARBA00001313"/>
    </source>
</evidence>
<name>A0A9D3LX84_ANGAN</name>
<evidence type="ECO:0000256" key="12">
    <source>
        <dbReference type="ARBA" id="ARBA00022516"/>
    </source>
</evidence>
<proteinExistence type="inferred from homology"/>
<accession>A0A9D3LX84</accession>
<keyword evidence="16" id="KW-0319">Glycerol metabolism</keyword>
<evidence type="ECO:0000256" key="9">
    <source>
        <dbReference type="ARBA" id="ARBA00005189"/>
    </source>
</evidence>
<evidence type="ECO:0000256" key="13">
    <source>
        <dbReference type="ARBA" id="ARBA00022677"/>
    </source>
</evidence>
<evidence type="ECO:0000256" key="21">
    <source>
        <dbReference type="ARBA" id="ARBA00023315"/>
    </source>
</evidence>
<keyword evidence="21" id="KW-0012">Acyltransferase</keyword>
<evidence type="ECO:0000256" key="26">
    <source>
        <dbReference type="ARBA" id="ARBA00048634"/>
    </source>
</evidence>
<dbReference type="InterPro" id="IPR007130">
    <property type="entry name" value="DAGAT"/>
</dbReference>
<keyword evidence="13" id="KW-0551">Lipid droplet</keyword>
<evidence type="ECO:0000256" key="7">
    <source>
        <dbReference type="ARBA" id="ARBA00004556"/>
    </source>
</evidence>
<dbReference type="EMBL" id="JAFIRN010000013">
    <property type="protein sequence ID" value="KAG5836830.1"/>
    <property type="molecule type" value="Genomic_DNA"/>
</dbReference>
<evidence type="ECO:0000256" key="3">
    <source>
        <dbReference type="ARBA" id="ARBA00001349"/>
    </source>
</evidence>
<comment type="catalytic activity">
    <reaction evidence="27">
        <text>1-(9Z-octadecenoyl)-glycerol + (9Z)-octadecenoyl-CoA = 1,2-di-(9Z-octadecenoyl)-glycerol + CoA</text>
        <dbReference type="Rhea" id="RHEA:37915"/>
        <dbReference type="ChEBI" id="CHEBI:52323"/>
        <dbReference type="ChEBI" id="CHEBI:57287"/>
        <dbReference type="ChEBI" id="CHEBI:57387"/>
        <dbReference type="ChEBI" id="CHEBI:75342"/>
    </reaction>
    <physiologicalReaction direction="left-to-right" evidence="27">
        <dbReference type="Rhea" id="RHEA:37916"/>
    </physiologicalReaction>
</comment>